<dbReference type="SUPFAM" id="SSF102588">
    <property type="entry name" value="LmbE-like"/>
    <property type="match status" value="1"/>
</dbReference>
<evidence type="ECO:0000313" key="1">
    <source>
        <dbReference type="EMBL" id="MBD3869991.1"/>
    </source>
</evidence>
<dbReference type="Pfam" id="PF02585">
    <property type="entry name" value="PIG-L"/>
    <property type="match status" value="1"/>
</dbReference>
<accession>A0A8J7C447</accession>
<evidence type="ECO:0000313" key="2">
    <source>
        <dbReference type="Proteomes" id="UP000598633"/>
    </source>
</evidence>
<reference evidence="1 2" key="1">
    <citation type="submission" date="2020-08" db="EMBL/GenBank/DDBJ databases">
        <title>Acidobacteriota in marine sediments use diverse sulfur dissimilation pathways.</title>
        <authorList>
            <person name="Wasmund K."/>
        </authorList>
    </citation>
    <scope>NUCLEOTIDE SEQUENCE [LARGE SCALE GENOMIC DNA]</scope>
    <source>
        <strain evidence="1">MAG AM3-A</strain>
    </source>
</reference>
<dbReference type="Proteomes" id="UP000598633">
    <property type="component" value="Unassembled WGS sequence"/>
</dbReference>
<proteinExistence type="predicted"/>
<protein>
    <submittedName>
        <fullName evidence="1">PIG-L family deacetylase</fullName>
    </submittedName>
</protein>
<dbReference type="InterPro" id="IPR003737">
    <property type="entry name" value="GlcNAc_PI_deacetylase-related"/>
</dbReference>
<dbReference type="AlphaFoldDB" id="A0A8J7C447"/>
<organism evidence="1 2">
    <name type="scientific">Candidatus Sulfomarinibacter kjeldsenii</name>
    <dbReference type="NCBI Taxonomy" id="2885994"/>
    <lineage>
        <taxon>Bacteria</taxon>
        <taxon>Pseudomonadati</taxon>
        <taxon>Acidobacteriota</taxon>
        <taxon>Thermoanaerobaculia</taxon>
        <taxon>Thermoanaerobaculales</taxon>
        <taxon>Candidatus Sulfomarinibacteraceae</taxon>
        <taxon>Candidatus Sulfomarinibacter</taxon>
    </lineage>
</organism>
<dbReference type="EMBL" id="JACXWA010000017">
    <property type="protein sequence ID" value="MBD3869991.1"/>
    <property type="molecule type" value="Genomic_DNA"/>
</dbReference>
<name>A0A8J7C447_9BACT</name>
<dbReference type="InterPro" id="IPR024078">
    <property type="entry name" value="LmbE-like_dom_sf"/>
</dbReference>
<dbReference type="Gene3D" id="3.40.50.10320">
    <property type="entry name" value="LmbE-like"/>
    <property type="match status" value="1"/>
</dbReference>
<sequence>MQLKNPDADVYAPDGSTVAEALVKTTHLAVGAHQDDIEFMAMHGILECFRQVDRWFSGVTVTDGAGSPRSGPYEDCSDEDIRKIRVAEQRKAALIGDYACQIQLGYSSEVVKDASNEDVVVYLKAIFEGANPEVIYLHNPADKHDTHVACCLRSIAALRSLPEDKRPKKVYGCEVWRDLDWLLDSDKETLRLNDRANIAEALCGVFDSQISGGKRYDLAVHGRHLANATFYESHEVDTCDRLSFAMDLTPLIKDPSINVADFTLGLLRNMKDDITDRIARMNRKG</sequence>
<comment type="caution">
    <text evidence="1">The sequence shown here is derived from an EMBL/GenBank/DDBJ whole genome shotgun (WGS) entry which is preliminary data.</text>
</comment>
<gene>
    <name evidence="1" type="ORF">IFJ97_01365</name>
</gene>